<gene>
    <name evidence="2" type="ORF">Taro_027202</name>
</gene>
<accession>A0A843VLU4</accession>
<protein>
    <submittedName>
        <fullName evidence="2">Uncharacterized protein</fullName>
    </submittedName>
</protein>
<reference evidence="2" key="1">
    <citation type="submission" date="2017-07" db="EMBL/GenBank/DDBJ databases">
        <title>Taro Niue Genome Assembly and Annotation.</title>
        <authorList>
            <person name="Atibalentja N."/>
            <person name="Keating K."/>
            <person name="Fields C.J."/>
        </authorList>
    </citation>
    <scope>NUCLEOTIDE SEQUENCE</scope>
    <source>
        <strain evidence="2">Niue_2</strain>
        <tissue evidence="2">Leaf</tissue>
    </source>
</reference>
<dbReference type="Proteomes" id="UP000652761">
    <property type="component" value="Unassembled WGS sequence"/>
</dbReference>
<organism evidence="2 3">
    <name type="scientific">Colocasia esculenta</name>
    <name type="common">Wild taro</name>
    <name type="synonym">Arum esculentum</name>
    <dbReference type="NCBI Taxonomy" id="4460"/>
    <lineage>
        <taxon>Eukaryota</taxon>
        <taxon>Viridiplantae</taxon>
        <taxon>Streptophyta</taxon>
        <taxon>Embryophyta</taxon>
        <taxon>Tracheophyta</taxon>
        <taxon>Spermatophyta</taxon>
        <taxon>Magnoliopsida</taxon>
        <taxon>Liliopsida</taxon>
        <taxon>Araceae</taxon>
        <taxon>Aroideae</taxon>
        <taxon>Colocasieae</taxon>
        <taxon>Colocasia</taxon>
    </lineage>
</organism>
<dbReference type="EMBL" id="NMUH01001689">
    <property type="protein sequence ID" value="MQL94540.1"/>
    <property type="molecule type" value="Genomic_DNA"/>
</dbReference>
<proteinExistence type="predicted"/>
<keyword evidence="3" id="KW-1185">Reference proteome</keyword>
<comment type="caution">
    <text evidence="2">The sequence shown here is derived from an EMBL/GenBank/DDBJ whole genome shotgun (WGS) entry which is preliminary data.</text>
</comment>
<evidence type="ECO:0000313" key="3">
    <source>
        <dbReference type="Proteomes" id="UP000652761"/>
    </source>
</evidence>
<feature type="region of interest" description="Disordered" evidence="1">
    <location>
        <begin position="54"/>
        <end position="97"/>
    </location>
</feature>
<feature type="compositionally biased region" description="Basic and acidic residues" evidence="1">
    <location>
        <begin position="66"/>
        <end position="97"/>
    </location>
</feature>
<dbReference type="AlphaFoldDB" id="A0A843VLU4"/>
<sequence length="128" mass="14643">MYNLAHTSYWAKKHSCITENSPWEKGKKGNLICYRDGAIRRDMISEIAPADGIASRTRRHKLPRFTPDRARPARPRVAPDRPVRLESRRLGPPPHREYSRLDQGLLVKASVSLLGFGARPLPTSWLYL</sequence>
<evidence type="ECO:0000313" key="2">
    <source>
        <dbReference type="EMBL" id="MQL94540.1"/>
    </source>
</evidence>
<name>A0A843VLU4_COLES</name>
<evidence type="ECO:0000256" key="1">
    <source>
        <dbReference type="SAM" id="MobiDB-lite"/>
    </source>
</evidence>